<dbReference type="AlphaFoldDB" id="A0AB40B108"/>
<proteinExistence type="predicted"/>
<protein>
    <submittedName>
        <fullName evidence="3">Uncharacterized protein LOC120257559</fullName>
    </submittedName>
</protein>
<evidence type="ECO:0000313" key="2">
    <source>
        <dbReference type="Proteomes" id="UP001515500"/>
    </source>
</evidence>
<accession>A0AB40B108</accession>
<gene>
    <name evidence="3" type="primary">LOC120257559</name>
</gene>
<organism evidence="2 3">
    <name type="scientific">Dioscorea cayennensis subsp. rotundata</name>
    <name type="common">White Guinea yam</name>
    <name type="synonym">Dioscorea rotundata</name>
    <dbReference type="NCBI Taxonomy" id="55577"/>
    <lineage>
        <taxon>Eukaryota</taxon>
        <taxon>Viridiplantae</taxon>
        <taxon>Streptophyta</taxon>
        <taxon>Embryophyta</taxon>
        <taxon>Tracheophyta</taxon>
        <taxon>Spermatophyta</taxon>
        <taxon>Magnoliopsida</taxon>
        <taxon>Liliopsida</taxon>
        <taxon>Dioscoreales</taxon>
        <taxon>Dioscoreaceae</taxon>
        <taxon>Dioscorea</taxon>
    </lineage>
</organism>
<evidence type="ECO:0000313" key="3">
    <source>
        <dbReference type="RefSeq" id="XP_039120950.1"/>
    </source>
</evidence>
<keyword evidence="2" id="KW-1185">Reference proteome</keyword>
<evidence type="ECO:0000256" key="1">
    <source>
        <dbReference type="SAM" id="MobiDB-lite"/>
    </source>
</evidence>
<dbReference type="Proteomes" id="UP001515500">
    <property type="component" value="Unplaced"/>
</dbReference>
<reference evidence="3" key="1">
    <citation type="submission" date="2025-08" db="UniProtKB">
        <authorList>
            <consortium name="RefSeq"/>
        </authorList>
    </citation>
    <scope>IDENTIFICATION</scope>
</reference>
<sequence>MARSMGVAVYGRSLRSDHRPALTNEDFGTSSDDDRYLGMYMQGIKWRNGRSRSDGPSPYQPSRSRWLPPFRSLLSFSPWISASEFARIRRRRRSVAEMASSSSIPTASAAVGKLSSSLPPAAAAAPSQPALRVSFRLSSVPAKLVFRSSQALKICSGRSTFVKAQMNEVAGSSSNDAAPAKSNVEIPRAQRERPSISSNVWGSSL</sequence>
<feature type="compositionally biased region" description="Polar residues" evidence="1">
    <location>
        <begin position="195"/>
        <end position="205"/>
    </location>
</feature>
<dbReference type="GeneID" id="120257559"/>
<dbReference type="RefSeq" id="XP_039120950.1">
    <property type="nucleotide sequence ID" value="XM_039265016.1"/>
</dbReference>
<name>A0AB40B108_DIOCR</name>
<feature type="region of interest" description="Disordered" evidence="1">
    <location>
        <begin position="169"/>
        <end position="205"/>
    </location>
</feature>